<dbReference type="InterPro" id="IPR018109">
    <property type="entry name" value="Folylpolyglutamate_synth_CS"/>
</dbReference>
<dbReference type="GO" id="GO:0008360">
    <property type="term" value="P:regulation of cell shape"/>
    <property type="evidence" value="ECO:0007669"/>
    <property type="project" value="UniProtKB-KW"/>
</dbReference>
<feature type="modified residue" description="N6-carboxylysine" evidence="12">
    <location>
        <position position="221"/>
    </location>
</feature>
<dbReference type="Gene3D" id="3.90.190.20">
    <property type="entry name" value="Mur ligase, C-terminal domain"/>
    <property type="match status" value="1"/>
</dbReference>
<keyword evidence="11 12" id="KW-0961">Cell wall biogenesis/degradation</keyword>
<evidence type="ECO:0000256" key="3">
    <source>
        <dbReference type="ARBA" id="ARBA00022490"/>
    </source>
</evidence>
<dbReference type="Gene3D" id="3.40.1390.10">
    <property type="entry name" value="MurE/MurF, N-terminal domain"/>
    <property type="match status" value="1"/>
</dbReference>
<dbReference type="PANTHER" id="PTHR23135">
    <property type="entry name" value="MUR LIGASE FAMILY MEMBER"/>
    <property type="match status" value="1"/>
</dbReference>
<dbReference type="Proteomes" id="UP000273083">
    <property type="component" value="Unassembled WGS sequence"/>
</dbReference>
<evidence type="ECO:0000256" key="10">
    <source>
        <dbReference type="ARBA" id="ARBA00023306"/>
    </source>
</evidence>
<dbReference type="GO" id="GO:0008765">
    <property type="term" value="F:UDP-N-acetylmuramoylalanyl-D-glutamate-2,6-diaminopimelate ligase activity"/>
    <property type="evidence" value="ECO:0007669"/>
    <property type="project" value="UniProtKB-UniRule"/>
</dbReference>
<feature type="short sequence motif" description="Meso-diaminopimelate recognition motif" evidence="12">
    <location>
        <begin position="404"/>
        <end position="407"/>
    </location>
</feature>
<keyword evidence="10 12" id="KW-0131">Cell cycle</keyword>
<comment type="catalytic activity">
    <reaction evidence="12">
        <text>UDP-N-acetyl-alpha-D-muramoyl-L-alanyl-D-glutamate + meso-2,6-diaminopimelate + ATP = UDP-N-acetyl-alpha-D-muramoyl-L-alanyl-gamma-D-glutamyl-meso-2,6-diaminopimelate + ADP + phosphate + H(+)</text>
        <dbReference type="Rhea" id="RHEA:23676"/>
        <dbReference type="ChEBI" id="CHEBI:15378"/>
        <dbReference type="ChEBI" id="CHEBI:30616"/>
        <dbReference type="ChEBI" id="CHEBI:43474"/>
        <dbReference type="ChEBI" id="CHEBI:57791"/>
        <dbReference type="ChEBI" id="CHEBI:83900"/>
        <dbReference type="ChEBI" id="CHEBI:83905"/>
        <dbReference type="ChEBI" id="CHEBI:456216"/>
        <dbReference type="EC" id="6.3.2.13"/>
    </reaction>
</comment>
<dbReference type="InterPro" id="IPR035911">
    <property type="entry name" value="MurE/MurF_N"/>
</dbReference>
<evidence type="ECO:0000256" key="13">
    <source>
        <dbReference type="RuleBase" id="RU004135"/>
    </source>
</evidence>
<dbReference type="PANTHER" id="PTHR23135:SF4">
    <property type="entry name" value="UDP-N-ACETYLMURAMOYL-L-ALANYL-D-GLUTAMATE--2,6-DIAMINOPIMELATE LIGASE MURE HOMOLOG, CHLOROPLASTIC"/>
    <property type="match status" value="1"/>
</dbReference>
<evidence type="ECO:0000259" key="14">
    <source>
        <dbReference type="Pfam" id="PF01225"/>
    </source>
</evidence>
<evidence type="ECO:0000259" key="15">
    <source>
        <dbReference type="Pfam" id="PF02875"/>
    </source>
</evidence>
<keyword evidence="12" id="KW-0460">Magnesium</keyword>
<dbReference type="SUPFAM" id="SSF53244">
    <property type="entry name" value="MurD-like peptide ligases, peptide-binding domain"/>
    <property type="match status" value="1"/>
</dbReference>
<dbReference type="SUPFAM" id="SSF53623">
    <property type="entry name" value="MurD-like peptide ligases, catalytic domain"/>
    <property type="match status" value="1"/>
</dbReference>
<feature type="domain" description="Mur ligase central" evidence="16">
    <location>
        <begin position="108"/>
        <end position="309"/>
    </location>
</feature>
<dbReference type="HAMAP" id="MF_00208">
    <property type="entry name" value="MurE"/>
    <property type="match status" value="1"/>
</dbReference>
<evidence type="ECO:0000256" key="8">
    <source>
        <dbReference type="ARBA" id="ARBA00022960"/>
    </source>
</evidence>
<dbReference type="GO" id="GO:0004326">
    <property type="term" value="F:tetrahydrofolylpolyglutamate synthase activity"/>
    <property type="evidence" value="ECO:0007669"/>
    <property type="project" value="InterPro"/>
</dbReference>
<keyword evidence="9 12" id="KW-0573">Peptidoglycan synthesis</keyword>
<feature type="binding site" evidence="12">
    <location>
        <begin position="110"/>
        <end position="116"/>
    </location>
    <ligand>
        <name>ATP</name>
        <dbReference type="ChEBI" id="CHEBI:30616"/>
    </ligand>
</feature>
<keyword evidence="8 12" id="KW-0133">Cell shape</keyword>
<dbReference type="AlphaFoldDB" id="A0A3N1XVT0"/>
<dbReference type="Pfam" id="PF02875">
    <property type="entry name" value="Mur_ligase_C"/>
    <property type="match status" value="1"/>
</dbReference>
<dbReference type="GO" id="GO:0051301">
    <property type="term" value="P:cell division"/>
    <property type="evidence" value="ECO:0007669"/>
    <property type="project" value="UniProtKB-KW"/>
</dbReference>
<feature type="binding site" evidence="12">
    <location>
        <begin position="152"/>
        <end position="153"/>
    </location>
    <ligand>
        <name>UDP-N-acetyl-alpha-D-muramoyl-L-alanyl-D-glutamate</name>
        <dbReference type="ChEBI" id="CHEBI:83900"/>
    </ligand>
</feature>
<dbReference type="GO" id="GO:0005524">
    <property type="term" value="F:ATP binding"/>
    <property type="evidence" value="ECO:0007669"/>
    <property type="project" value="UniProtKB-UniRule"/>
</dbReference>
<evidence type="ECO:0000256" key="12">
    <source>
        <dbReference type="HAMAP-Rule" id="MF_00208"/>
    </source>
</evidence>
<dbReference type="SUPFAM" id="SSF63418">
    <property type="entry name" value="MurE/MurF N-terminal domain"/>
    <property type="match status" value="1"/>
</dbReference>
<comment type="PTM">
    <text evidence="12">Carboxylation is probably crucial for Mg(2+) binding and, consequently, for the gamma-phosphate positioning of ATP.</text>
</comment>
<dbReference type="OrthoDB" id="9800958at2"/>
<dbReference type="EMBL" id="RJVG01000002">
    <property type="protein sequence ID" value="ROR30719.1"/>
    <property type="molecule type" value="Genomic_DNA"/>
</dbReference>
<keyword evidence="5 12" id="KW-0132">Cell division</keyword>
<keyword evidence="3 12" id="KW-0963">Cytoplasm</keyword>
<dbReference type="InterPro" id="IPR005761">
    <property type="entry name" value="UDP-N-AcMur-Glu-dNH2Pim_ligase"/>
</dbReference>
<dbReference type="InterPro" id="IPR013221">
    <property type="entry name" value="Mur_ligase_cen"/>
</dbReference>
<dbReference type="UniPathway" id="UPA00219"/>
<dbReference type="InterPro" id="IPR004101">
    <property type="entry name" value="Mur_ligase_C"/>
</dbReference>
<evidence type="ECO:0000259" key="16">
    <source>
        <dbReference type="Pfam" id="PF08245"/>
    </source>
</evidence>
<evidence type="ECO:0000256" key="6">
    <source>
        <dbReference type="ARBA" id="ARBA00022741"/>
    </source>
</evidence>
<dbReference type="EC" id="6.3.2.13" evidence="12"/>
<evidence type="ECO:0000256" key="1">
    <source>
        <dbReference type="ARBA" id="ARBA00004752"/>
    </source>
</evidence>
<accession>A0A3N1XVT0</accession>
<name>A0A3N1XVT0_9FIRM</name>
<feature type="binding site" evidence="12">
    <location>
        <begin position="404"/>
        <end position="407"/>
    </location>
    <ligand>
        <name>meso-2,6-diaminopimelate</name>
        <dbReference type="ChEBI" id="CHEBI:57791"/>
    </ligand>
</feature>
<dbReference type="Pfam" id="PF08245">
    <property type="entry name" value="Mur_ligase_M"/>
    <property type="match status" value="1"/>
</dbReference>
<comment type="cofactor">
    <cofactor evidence="12">
        <name>Mg(2+)</name>
        <dbReference type="ChEBI" id="CHEBI:18420"/>
    </cofactor>
</comment>
<feature type="binding site" evidence="12">
    <location>
        <position position="380"/>
    </location>
    <ligand>
        <name>meso-2,6-diaminopimelate</name>
        <dbReference type="ChEBI" id="CHEBI:57791"/>
    </ligand>
</feature>
<feature type="domain" description="Mur ligase N-terminal catalytic" evidence="14">
    <location>
        <begin position="26"/>
        <end position="91"/>
    </location>
</feature>
<gene>
    <name evidence="12" type="primary">murE</name>
    <name evidence="17" type="ORF">EDD66_102374</name>
</gene>
<comment type="subcellular location">
    <subcellularLocation>
        <location evidence="12 13">Cytoplasm</location>
    </subcellularLocation>
</comment>
<evidence type="ECO:0000313" key="18">
    <source>
        <dbReference type="Proteomes" id="UP000273083"/>
    </source>
</evidence>
<comment type="caution">
    <text evidence="17">The sequence shown here is derived from an EMBL/GenBank/DDBJ whole genome shotgun (WGS) entry which is preliminary data.</text>
</comment>
<evidence type="ECO:0000256" key="4">
    <source>
        <dbReference type="ARBA" id="ARBA00022598"/>
    </source>
</evidence>
<proteinExistence type="inferred from homology"/>
<dbReference type="InterPro" id="IPR036565">
    <property type="entry name" value="Mur-like_cat_sf"/>
</dbReference>
<dbReference type="Pfam" id="PF01225">
    <property type="entry name" value="Mur_ligase"/>
    <property type="match status" value="1"/>
</dbReference>
<feature type="binding site" evidence="12">
    <location>
        <position position="30"/>
    </location>
    <ligand>
        <name>UDP-N-acetyl-alpha-D-muramoyl-L-alanyl-D-glutamate</name>
        <dbReference type="ChEBI" id="CHEBI:83900"/>
    </ligand>
</feature>
<comment type="pathway">
    <text evidence="1 12 13">Cell wall biogenesis; peptidoglycan biosynthesis.</text>
</comment>
<evidence type="ECO:0000313" key="17">
    <source>
        <dbReference type="EMBL" id="ROR30719.1"/>
    </source>
</evidence>
<feature type="binding site" evidence="12">
    <location>
        <position position="187"/>
    </location>
    <ligand>
        <name>UDP-N-acetyl-alpha-D-muramoyl-L-alanyl-D-glutamate</name>
        <dbReference type="ChEBI" id="CHEBI:83900"/>
    </ligand>
</feature>
<dbReference type="GO" id="GO:0009252">
    <property type="term" value="P:peptidoglycan biosynthetic process"/>
    <property type="evidence" value="ECO:0007669"/>
    <property type="project" value="UniProtKB-UniRule"/>
</dbReference>
<keyword evidence="18" id="KW-1185">Reference proteome</keyword>
<comment type="function">
    <text evidence="12">Catalyzes the addition of meso-diaminopimelic acid to the nucleotide precursor UDP-N-acetylmuramoyl-L-alanyl-D-glutamate (UMAG) in the biosynthesis of bacterial cell-wall peptidoglycan.</text>
</comment>
<reference evidence="17 18" key="1">
    <citation type="submission" date="2018-11" db="EMBL/GenBank/DDBJ databases">
        <title>Genomic Encyclopedia of Type Strains, Phase IV (KMG-IV): sequencing the most valuable type-strain genomes for metagenomic binning, comparative biology and taxonomic classification.</title>
        <authorList>
            <person name="Goeker M."/>
        </authorList>
    </citation>
    <scope>NUCLEOTIDE SEQUENCE [LARGE SCALE GENOMIC DNA]</scope>
    <source>
        <strain evidence="17 18">DSM 26537</strain>
    </source>
</reference>
<organism evidence="17 18">
    <name type="scientific">Mobilisporobacter senegalensis</name>
    <dbReference type="NCBI Taxonomy" id="1329262"/>
    <lineage>
        <taxon>Bacteria</taxon>
        <taxon>Bacillati</taxon>
        <taxon>Bacillota</taxon>
        <taxon>Clostridia</taxon>
        <taxon>Lachnospirales</taxon>
        <taxon>Lachnospiraceae</taxon>
        <taxon>Mobilisporobacter</taxon>
    </lineage>
</organism>
<feature type="binding site" evidence="12">
    <location>
        <position position="456"/>
    </location>
    <ligand>
        <name>meso-2,6-diaminopimelate</name>
        <dbReference type="ChEBI" id="CHEBI:57791"/>
    </ligand>
</feature>
<evidence type="ECO:0000256" key="9">
    <source>
        <dbReference type="ARBA" id="ARBA00022984"/>
    </source>
</evidence>
<dbReference type="NCBIfam" id="NF001126">
    <property type="entry name" value="PRK00139.1-4"/>
    <property type="match status" value="1"/>
</dbReference>
<evidence type="ECO:0000256" key="5">
    <source>
        <dbReference type="ARBA" id="ARBA00022618"/>
    </source>
</evidence>
<keyword evidence="7 12" id="KW-0067">ATP-binding</keyword>
<dbReference type="InterPro" id="IPR000713">
    <property type="entry name" value="Mur_ligase_N"/>
</dbReference>
<dbReference type="GO" id="GO:0000287">
    <property type="term" value="F:magnesium ion binding"/>
    <property type="evidence" value="ECO:0007669"/>
    <property type="project" value="UniProtKB-UniRule"/>
</dbReference>
<sequence length="486" mass="54561">MKLMELLNNTTYKVLQGEADINVTDIVQDSRKVKPGDVFVCIKGSNMDGHDLIPDVLKAGVTALVVEKEIEVPIGITVILVKNTRNALAHMSCAYFDHPAKKLKTIGITGTKGKTTTTYMVKHILEQSGIKTGLIGTIEVLIGEDKISSVNTTPESYTLQKYLKQMVDAGCEAVVMEVSSQGLMLDRVAGIEYDYGVFTNISPDHIGPNEHSSYEEYMYYKSLLFRQCKTGIINIDDDNYENIIKDHTCKIESFGLSGKADLRATNLVLYRKDSILGIRFHVEGTMNFEVKLNMPGEFNVHNALCAIAICKHFNIQIKDIIQSFETIKVKGRLEVYNTNQPYSVIIDYAHNEVSLKELLSTLKDYNPKRLVCLFGCGGNRSKLRRYEMGKVSAQLADLTIVTSDNPRFEEPADIIADIVSSVEKEKGNYISIEDRREAIRYCIENAIPGDIIVLAGKGHELYQEIKGEKFTMDEREILKNVFEQLK</sequence>
<feature type="binding site" evidence="12">
    <location>
        <position position="179"/>
    </location>
    <ligand>
        <name>UDP-N-acetyl-alpha-D-muramoyl-L-alanyl-D-glutamate</name>
        <dbReference type="ChEBI" id="CHEBI:83900"/>
    </ligand>
</feature>
<dbReference type="RefSeq" id="WP_123608402.1">
    <property type="nucleotide sequence ID" value="NZ_RJVG01000002.1"/>
</dbReference>
<evidence type="ECO:0000256" key="7">
    <source>
        <dbReference type="ARBA" id="ARBA00022840"/>
    </source>
</evidence>
<keyword evidence="4 12" id="KW-0436">Ligase</keyword>
<dbReference type="PROSITE" id="PS01011">
    <property type="entry name" value="FOLYLPOLYGLU_SYNT_1"/>
    <property type="match status" value="1"/>
</dbReference>
<evidence type="ECO:0000256" key="2">
    <source>
        <dbReference type="ARBA" id="ARBA00005898"/>
    </source>
</evidence>
<feature type="binding site" evidence="12">
    <location>
        <position position="151"/>
    </location>
    <ligand>
        <name>UDP-N-acetyl-alpha-D-muramoyl-L-alanyl-D-glutamate</name>
        <dbReference type="ChEBI" id="CHEBI:83900"/>
    </ligand>
</feature>
<dbReference type="GO" id="GO:0071555">
    <property type="term" value="P:cell wall organization"/>
    <property type="evidence" value="ECO:0007669"/>
    <property type="project" value="UniProtKB-KW"/>
</dbReference>
<comment type="similarity">
    <text evidence="2 12">Belongs to the MurCDEF family. MurE subfamily.</text>
</comment>
<feature type="binding site" evidence="12">
    <location>
        <position position="460"/>
    </location>
    <ligand>
        <name>meso-2,6-diaminopimelate</name>
        <dbReference type="ChEBI" id="CHEBI:57791"/>
    </ligand>
</feature>
<dbReference type="NCBIfam" id="TIGR01085">
    <property type="entry name" value="murE"/>
    <property type="match status" value="1"/>
</dbReference>
<feature type="domain" description="Mur ligase C-terminal" evidence="15">
    <location>
        <begin position="331"/>
        <end position="458"/>
    </location>
</feature>
<dbReference type="Gene3D" id="3.40.1190.10">
    <property type="entry name" value="Mur-like, catalytic domain"/>
    <property type="match status" value="1"/>
</dbReference>
<evidence type="ECO:0000256" key="11">
    <source>
        <dbReference type="ARBA" id="ARBA00023316"/>
    </source>
</evidence>
<keyword evidence="6 12" id="KW-0547">Nucleotide-binding</keyword>
<dbReference type="GO" id="GO:0005737">
    <property type="term" value="C:cytoplasm"/>
    <property type="evidence" value="ECO:0007669"/>
    <property type="project" value="UniProtKB-SubCell"/>
</dbReference>
<dbReference type="InterPro" id="IPR036615">
    <property type="entry name" value="Mur_ligase_C_dom_sf"/>
</dbReference>
<comment type="caution">
    <text evidence="12">Lacks conserved residue(s) required for the propagation of feature annotation.</text>
</comment>
<protein>
    <recommendedName>
        <fullName evidence="12">UDP-N-acetylmuramoyl-L-alanyl-D-glutamate--2,6-diaminopimelate ligase</fullName>
        <ecNumber evidence="12">6.3.2.13</ecNumber>
    </recommendedName>
    <alternativeName>
        <fullName evidence="12">Meso-A2pm-adding enzyme</fullName>
    </alternativeName>
    <alternativeName>
        <fullName evidence="12">Meso-diaminopimelate-adding enzyme</fullName>
    </alternativeName>
    <alternativeName>
        <fullName evidence="12">UDP-MurNAc-L-Ala-D-Glu:meso-diaminopimelate ligase</fullName>
    </alternativeName>
    <alternativeName>
        <fullName evidence="12">UDP-MurNAc-tripeptide synthetase</fullName>
    </alternativeName>
    <alternativeName>
        <fullName evidence="12">UDP-N-acetylmuramyl-tripeptide synthetase</fullName>
    </alternativeName>
</protein>